<dbReference type="GO" id="GO:0000272">
    <property type="term" value="P:polysaccharide catabolic process"/>
    <property type="evidence" value="ECO:0007669"/>
    <property type="project" value="UniProtKB-KW"/>
</dbReference>
<feature type="domain" description="Dockerin" evidence="13">
    <location>
        <begin position="1061"/>
        <end position="1132"/>
    </location>
</feature>
<evidence type="ECO:0000256" key="3">
    <source>
        <dbReference type="ARBA" id="ARBA00016512"/>
    </source>
</evidence>
<dbReference type="PANTHER" id="PTHR40088">
    <property type="entry name" value="PECTATE LYASE (EUROFUNG)"/>
    <property type="match status" value="1"/>
</dbReference>
<keyword evidence="5" id="KW-0479">Metal-binding</keyword>
<evidence type="ECO:0000256" key="11">
    <source>
        <dbReference type="SAM" id="MobiDB-lite"/>
    </source>
</evidence>
<evidence type="ECO:0000256" key="9">
    <source>
        <dbReference type="ARBA" id="ARBA00038263"/>
    </source>
</evidence>
<comment type="similarity">
    <text evidence="9">Belongs to the polysaccharide lyase 9 family.</text>
</comment>
<keyword evidence="7" id="KW-0106">Calcium</keyword>
<proteinExistence type="inferred from homology"/>
<evidence type="ECO:0000256" key="10">
    <source>
        <dbReference type="RuleBase" id="RU361173"/>
    </source>
</evidence>
<dbReference type="SUPFAM" id="SSF63446">
    <property type="entry name" value="Type I dockerin domain"/>
    <property type="match status" value="1"/>
</dbReference>
<evidence type="ECO:0000256" key="5">
    <source>
        <dbReference type="ARBA" id="ARBA00022723"/>
    </source>
</evidence>
<evidence type="ECO:0000256" key="1">
    <source>
        <dbReference type="ARBA" id="ARBA00001913"/>
    </source>
</evidence>
<feature type="signal peptide" evidence="12">
    <location>
        <begin position="1"/>
        <end position="23"/>
    </location>
</feature>
<dbReference type="InterPro" id="IPR011050">
    <property type="entry name" value="Pectin_lyase_fold/virulence"/>
</dbReference>
<dbReference type="SMART" id="SM00656">
    <property type="entry name" value="Amb_all"/>
    <property type="match status" value="1"/>
</dbReference>
<dbReference type="Gene3D" id="2.160.20.10">
    <property type="entry name" value="Single-stranded right-handed beta-helix, Pectin lyase-like"/>
    <property type="match status" value="2"/>
</dbReference>
<dbReference type="AlphaFoldDB" id="A0A1M7J9V3"/>
<feature type="chain" id="PRO_5039663300" description="Probable pectate lyase C" evidence="12">
    <location>
        <begin position="24"/>
        <end position="1133"/>
    </location>
</feature>
<dbReference type="GO" id="GO:0005576">
    <property type="term" value="C:extracellular region"/>
    <property type="evidence" value="ECO:0007669"/>
    <property type="project" value="UniProtKB-SubCell"/>
</dbReference>
<reference evidence="14 15" key="1">
    <citation type="submission" date="2016-11" db="EMBL/GenBank/DDBJ databases">
        <authorList>
            <person name="Jaros S."/>
            <person name="Januszkiewicz K."/>
            <person name="Wedrychowicz H."/>
        </authorList>
    </citation>
    <scope>NUCLEOTIDE SEQUENCE [LARGE SCALE GENOMIC DNA]</scope>
    <source>
        <strain evidence="14 15">Y1</strain>
    </source>
</reference>
<dbReference type="InterPro" id="IPR036439">
    <property type="entry name" value="Dockerin_dom_sf"/>
</dbReference>
<dbReference type="Gene3D" id="1.10.1330.10">
    <property type="entry name" value="Dockerin domain"/>
    <property type="match status" value="1"/>
</dbReference>
<dbReference type="RefSeq" id="WP_072950309.1">
    <property type="nucleotide sequence ID" value="NZ_FRCT01000005.1"/>
</dbReference>
<dbReference type="Pfam" id="PF22842">
    <property type="entry name" value="Pel9A-like_beta_helix"/>
    <property type="match status" value="1"/>
</dbReference>
<dbReference type="CDD" id="cd14256">
    <property type="entry name" value="Dockerin_I"/>
    <property type="match status" value="1"/>
</dbReference>
<evidence type="ECO:0000259" key="13">
    <source>
        <dbReference type="PROSITE" id="PS51766"/>
    </source>
</evidence>
<dbReference type="Proteomes" id="UP000184394">
    <property type="component" value="Unassembled WGS sequence"/>
</dbReference>
<organism evidence="14 15">
    <name type="scientific">Ruminococcus flavefaciens</name>
    <dbReference type="NCBI Taxonomy" id="1265"/>
    <lineage>
        <taxon>Bacteria</taxon>
        <taxon>Bacillati</taxon>
        <taxon>Bacillota</taxon>
        <taxon>Clostridia</taxon>
        <taxon>Eubacteriales</taxon>
        <taxon>Oscillospiraceae</taxon>
        <taxon>Ruminococcus</taxon>
    </lineage>
</organism>
<feature type="region of interest" description="Disordered" evidence="11">
    <location>
        <begin position="1025"/>
        <end position="1048"/>
    </location>
</feature>
<name>A0A1M7J9V3_RUMFL</name>
<sequence>MRNTNFKKRAASAAAAAVITLSAAVGTSGNVFTSDVGPSVMTVYAAESSVKVLSSAGYGEGVYATWSSVSGASGYNVYVDGTQIDSMLIRQYSGYMRADAVGLRAGSHTIKIVPVIGGREDASKSAETKVNAYAHDRSGFAFVGGSASGAYNADGTLKSNAIVVYVTNSNKDSVTASIDATGKGAETLTGVQNIITGYKKGKEARPLNIRFIGNITDPSVLTKGDLMLDSVKAGCTVEGIGNDATLNGFGLVMKNCSNVEVRNLGFMNCNSNEGDNCGLQQNNDHVWVHNCDFFYGDAGSDADQVKGDGALDTKTSTYITHSYNHFWDNGKCNLQGMKSESTENYITYHHNWYDHSDSRHPRIRTCSVHCYNNYFDGNAKYGVGVTMGASCFVENNYFRNCKYPMLISMQGSDDITGGTFSGEAGGVIKSFGNIMTGQKAYTTYQQNNTDFDAYEASSKTEKIGSNVKAKSGGTSYNNFDTSGVMYSYTPDNAKDVPSIVTSKAGRVDGGDFKWQFNNAVDDESYAVNQGLKSALVAYKGSVTAIGSGFKEDNTPAPVVTTTTVLQPVATDITTTTTVSQTSAVTTTVQSVVTPVTGANIIFASPNGGGDGKSVSSPTDVLTAIKSVPAGGTIYLLAGTYKCSSPIIIEESNAGKAGSYKTITPCPNADVKFDFSGEAVSGTNRGFVLDGSYWHFYGFEIANAGDNGMLLSGDNNIIEMMLFDGNQDTGLQISRYNGSYTSVSQWPSNNLVKNCTSRNNCDDATMENADGFAAKLTCGEGNVFDGCIAYCNSDDGWDLYAKTETGPIGVVTIKNCISFRNGFTENGKGYGDCDGNGFKLGGGGVGTRHIVENCLAFENLNCGFTDNNNPKFGDMKNCTAYNNGIGGKGKANYMVYRCDTSATFNSVISYINTGRVSKTNAAGIKVSNDKFVGNMSNSVYYNSKYYFAKSNTTMTNGAKLGDVITPADGDFMTLNVAAMGTDFHKTWRNADGSPKTGGFAETASGSAYKSIGYHMSSGVKQVSTPDPYANGTSAPVQTTTTASATTTSTTTTAVTTTSVIAGSGVAGDANGDGEVDFGDIVLIMQSLANPNKYQIAPENRDNADVHQKGNGITNGDALTIQKYLLKLIPTLPES</sequence>
<accession>A0A1M7J9V3</accession>
<dbReference type="EMBL" id="FRCT01000005">
    <property type="protein sequence ID" value="SHM49782.1"/>
    <property type="molecule type" value="Genomic_DNA"/>
</dbReference>
<keyword evidence="10" id="KW-0624">Polysaccharide degradation</keyword>
<evidence type="ECO:0000256" key="2">
    <source>
        <dbReference type="ARBA" id="ARBA00004613"/>
    </source>
</evidence>
<dbReference type="Pfam" id="PF00404">
    <property type="entry name" value="Dockerin_1"/>
    <property type="match status" value="1"/>
</dbReference>
<feature type="compositionally biased region" description="Low complexity" evidence="11">
    <location>
        <begin position="1031"/>
        <end position="1048"/>
    </location>
</feature>
<gene>
    <name evidence="14" type="ORF">SAMN04487860_105221</name>
</gene>
<evidence type="ECO:0000256" key="7">
    <source>
        <dbReference type="ARBA" id="ARBA00022837"/>
    </source>
</evidence>
<dbReference type="InterPro" id="IPR002105">
    <property type="entry name" value="Dockerin_1_rpt"/>
</dbReference>
<dbReference type="SUPFAM" id="SSF51126">
    <property type="entry name" value="Pectin lyase-like"/>
    <property type="match status" value="2"/>
</dbReference>
<keyword evidence="8 10" id="KW-0456">Lyase</keyword>
<keyword evidence="10" id="KW-0119">Carbohydrate metabolism</keyword>
<dbReference type="OrthoDB" id="8660908at2"/>
<evidence type="ECO:0000256" key="8">
    <source>
        <dbReference type="ARBA" id="ARBA00023239"/>
    </source>
</evidence>
<dbReference type="GO" id="GO:0046872">
    <property type="term" value="F:metal ion binding"/>
    <property type="evidence" value="ECO:0007669"/>
    <property type="project" value="UniProtKB-KW"/>
</dbReference>
<keyword evidence="6 12" id="KW-0732">Signal</keyword>
<dbReference type="InterPro" id="IPR018247">
    <property type="entry name" value="EF_Hand_1_Ca_BS"/>
</dbReference>
<dbReference type="PROSITE" id="PS00018">
    <property type="entry name" value="EF_HAND_1"/>
    <property type="match status" value="1"/>
</dbReference>
<dbReference type="InterPro" id="IPR053868">
    <property type="entry name" value="Pel9A-like_beta_helix"/>
</dbReference>
<evidence type="ECO:0000256" key="12">
    <source>
        <dbReference type="SAM" id="SignalP"/>
    </source>
</evidence>
<evidence type="ECO:0000256" key="6">
    <source>
        <dbReference type="ARBA" id="ARBA00022729"/>
    </source>
</evidence>
<protein>
    <recommendedName>
        <fullName evidence="3">Probable pectate lyase C</fullName>
    </recommendedName>
</protein>
<dbReference type="PANTHER" id="PTHR40088:SF1">
    <property type="entry name" value="PECTATE LYASE PEL9"/>
    <property type="match status" value="1"/>
</dbReference>
<comment type="cofactor">
    <cofactor evidence="1">
        <name>Ca(2+)</name>
        <dbReference type="ChEBI" id="CHEBI:29108"/>
    </cofactor>
</comment>
<evidence type="ECO:0000313" key="14">
    <source>
        <dbReference type="EMBL" id="SHM49782.1"/>
    </source>
</evidence>
<evidence type="ECO:0000313" key="15">
    <source>
        <dbReference type="Proteomes" id="UP000184394"/>
    </source>
</evidence>
<dbReference type="PROSITE" id="PS51766">
    <property type="entry name" value="DOCKERIN"/>
    <property type="match status" value="1"/>
</dbReference>
<dbReference type="InterPro" id="IPR012334">
    <property type="entry name" value="Pectin_lyas_fold"/>
</dbReference>
<dbReference type="GO" id="GO:0016837">
    <property type="term" value="F:carbon-oxygen lyase activity, acting on polysaccharides"/>
    <property type="evidence" value="ECO:0007669"/>
    <property type="project" value="TreeGrafter"/>
</dbReference>
<dbReference type="InterPro" id="IPR002022">
    <property type="entry name" value="Pec_lyase"/>
</dbReference>
<dbReference type="Pfam" id="PF00544">
    <property type="entry name" value="Pectate_lyase_4"/>
    <property type="match status" value="1"/>
</dbReference>
<evidence type="ECO:0000256" key="4">
    <source>
        <dbReference type="ARBA" id="ARBA00022525"/>
    </source>
</evidence>
<dbReference type="GO" id="GO:0004553">
    <property type="term" value="F:hydrolase activity, hydrolyzing O-glycosyl compounds"/>
    <property type="evidence" value="ECO:0007669"/>
    <property type="project" value="InterPro"/>
</dbReference>
<dbReference type="InterPro" id="IPR052052">
    <property type="entry name" value="Polysaccharide_Lyase_9"/>
</dbReference>
<comment type="subcellular location">
    <subcellularLocation>
        <location evidence="2 10">Secreted</location>
    </subcellularLocation>
</comment>
<comment type="similarity">
    <text evidence="10">Belongs to the polysaccharide lyase 1 family.</text>
</comment>
<keyword evidence="4 10" id="KW-0964">Secreted</keyword>
<dbReference type="InterPro" id="IPR016134">
    <property type="entry name" value="Dockerin_dom"/>
</dbReference>